<evidence type="ECO:0000256" key="1">
    <source>
        <dbReference type="SAM" id="MobiDB-lite"/>
    </source>
</evidence>
<name>A0A136IK77_9PEZI</name>
<feature type="region of interest" description="Disordered" evidence="1">
    <location>
        <begin position="1"/>
        <end position="37"/>
    </location>
</feature>
<gene>
    <name evidence="2" type="ORF">Micbo1qcDRAFT_224964</name>
</gene>
<feature type="region of interest" description="Disordered" evidence="1">
    <location>
        <begin position="229"/>
        <end position="460"/>
    </location>
</feature>
<dbReference type="EMBL" id="KQ964301">
    <property type="protein sequence ID" value="KXJ85029.1"/>
    <property type="molecule type" value="Genomic_DNA"/>
</dbReference>
<feature type="compositionally biased region" description="Polar residues" evidence="1">
    <location>
        <begin position="25"/>
        <end position="37"/>
    </location>
</feature>
<dbReference type="OrthoDB" id="10626727at2759"/>
<feature type="compositionally biased region" description="Basic and acidic residues" evidence="1">
    <location>
        <begin position="384"/>
        <end position="399"/>
    </location>
</feature>
<feature type="compositionally biased region" description="Basic and acidic residues" evidence="1">
    <location>
        <begin position="272"/>
        <end position="281"/>
    </location>
</feature>
<evidence type="ECO:0000313" key="3">
    <source>
        <dbReference type="Proteomes" id="UP000070501"/>
    </source>
</evidence>
<feature type="compositionally biased region" description="Basic and acidic residues" evidence="1">
    <location>
        <begin position="298"/>
        <end position="308"/>
    </location>
</feature>
<reference evidence="3" key="1">
    <citation type="submission" date="2016-02" db="EMBL/GenBank/DDBJ databases">
        <title>Draft genome sequence of Microdochium bolleyi, a fungal endophyte of beachgrass.</title>
        <authorList>
            <consortium name="DOE Joint Genome Institute"/>
            <person name="David A.S."/>
            <person name="May G."/>
            <person name="Haridas S."/>
            <person name="Lim J."/>
            <person name="Wang M."/>
            <person name="Labutti K."/>
            <person name="Lipzen A."/>
            <person name="Barry K."/>
            <person name="Grigoriev I.V."/>
        </authorList>
    </citation>
    <scope>NUCLEOTIDE SEQUENCE [LARGE SCALE GENOMIC DNA]</scope>
    <source>
        <strain evidence="3">J235TASD1</strain>
    </source>
</reference>
<organism evidence="2 3">
    <name type="scientific">Microdochium bolleyi</name>
    <dbReference type="NCBI Taxonomy" id="196109"/>
    <lineage>
        <taxon>Eukaryota</taxon>
        <taxon>Fungi</taxon>
        <taxon>Dikarya</taxon>
        <taxon>Ascomycota</taxon>
        <taxon>Pezizomycotina</taxon>
        <taxon>Sordariomycetes</taxon>
        <taxon>Xylariomycetidae</taxon>
        <taxon>Xylariales</taxon>
        <taxon>Microdochiaceae</taxon>
        <taxon>Microdochium</taxon>
    </lineage>
</organism>
<accession>A0A136IK77</accession>
<protein>
    <submittedName>
        <fullName evidence="2">Uncharacterized protein</fullName>
    </submittedName>
</protein>
<sequence>MAEVTLRAASTPPRPTGADSGTPAEGSNPSSMTDVASKRSQVGLLSVEANTASTYITSILSKLSLTPASEWTQDHIDSLRILRGVMDEINQGLIDTGDKQTLYQEAQACRSTAVESPGRAQDPTLAPAEGNHEEPLEDHDEDSLVAQTKVTVEIQSAPSKSTHIAARPRPLCSAEQVVATATRGTEQRNTFTADATRSSGILNGEVPIDDASASDRVAQMVRDIVDNGHIASPAESDGSKKPQLSSGQQQQNQQADISGTHLAKVSSTDHVNSTDDNEHPTRISTPEAGPGESAGANHDTEHGCDDTRVNSGNDGNSGAEDDLDQTGNTDEEGADATDSGSQTVDPSTDAGLNGSNDRMVVSDDPTSLTALHFDDNGDGAEQADDQHLGRPATAEEKAYRALRSRGGQPLTSSTQPSEQEQEASIIPENPARRHKVSRSTELSVLRSRYPRPNNTKYGDALLERPTSESEARWRVTLSGEMCKAWPEEIKGDQPARWYGRSLDLFDSATKGFMSLKVNRTQCAATLSYITFFIVILCGVIPARGKQAAEALRYYQHLSEAHESDTLDDDDSGGKDLYCSPSRMRLIDLMDMDLEPRSAEDTAQRVGCKLITVRGFDNEKRRLNIMISIMCADLVTEFYRIEAQLNPKLTSSSAFKREVLQAVNRTQYDNIKHDALAREFLNQHRMLCAMRSDSSMVGGMSLSDVLDRGAIFSQLTDTIGTWVAIYLSTELPMAIEKPELAILQFLFQECQQFYDKEFPQEIREQSNAVYQELVQRSQRYLRDQLLRSEKSPVPTPIDVD</sequence>
<keyword evidence="3" id="KW-1185">Reference proteome</keyword>
<feature type="region of interest" description="Disordered" evidence="1">
    <location>
        <begin position="109"/>
        <end position="141"/>
    </location>
</feature>
<proteinExistence type="predicted"/>
<dbReference type="AlphaFoldDB" id="A0A136IK77"/>
<dbReference type="Proteomes" id="UP000070501">
    <property type="component" value="Unassembled WGS sequence"/>
</dbReference>
<feature type="compositionally biased region" description="Acidic residues" evidence="1">
    <location>
        <begin position="319"/>
        <end position="335"/>
    </location>
</feature>
<feature type="compositionally biased region" description="Polar residues" evidence="1">
    <location>
        <begin position="409"/>
        <end position="418"/>
    </location>
</feature>
<dbReference type="InParanoid" id="A0A136IK77"/>
<evidence type="ECO:0000313" key="2">
    <source>
        <dbReference type="EMBL" id="KXJ85029.1"/>
    </source>
</evidence>